<keyword evidence="18" id="KW-1185">Reference proteome</keyword>
<evidence type="ECO:0000256" key="10">
    <source>
        <dbReference type="ARBA" id="ARBA00022990"/>
    </source>
</evidence>
<keyword evidence="10" id="KW-0007">Acetylation</keyword>
<organism evidence="17 18">
    <name type="scientific">Eleutherodactylus coqui</name>
    <name type="common">Puerto Rican coqui</name>
    <dbReference type="NCBI Taxonomy" id="57060"/>
    <lineage>
        <taxon>Eukaryota</taxon>
        <taxon>Metazoa</taxon>
        <taxon>Chordata</taxon>
        <taxon>Craniata</taxon>
        <taxon>Vertebrata</taxon>
        <taxon>Euteleostomi</taxon>
        <taxon>Amphibia</taxon>
        <taxon>Batrachia</taxon>
        <taxon>Anura</taxon>
        <taxon>Neobatrachia</taxon>
        <taxon>Hyloidea</taxon>
        <taxon>Eleutherodactylidae</taxon>
        <taxon>Eleutherodactylinae</taxon>
        <taxon>Eleutherodactylus</taxon>
        <taxon>Eleutherodactylus</taxon>
    </lineage>
</organism>
<dbReference type="EMBL" id="WNTK01000003">
    <property type="protein sequence ID" value="KAG9488408.1"/>
    <property type="molecule type" value="Genomic_DNA"/>
</dbReference>
<protein>
    <recommendedName>
        <fullName evidence="13">S-phase kinase-associated protein 2</fullName>
    </recommendedName>
    <alternativeName>
        <fullName evidence="15">Cyclin-A/CDK2-associated protein p45</fullName>
    </alternativeName>
    <alternativeName>
        <fullName evidence="14">F-box protein Skp2</fullName>
    </alternativeName>
</protein>
<reference evidence="17" key="1">
    <citation type="thesis" date="2020" institute="ProQuest LLC" country="789 East Eisenhower Parkway, Ann Arbor, MI, USA">
        <title>Comparative Genomics and Chromosome Evolution.</title>
        <authorList>
            <person name="Mudd A.B."/>
        </authorList>
    </citation>
    <scope>NUCLEOTIDE SEQUENCE</scope>
    <source>
        <strain evidence="17">HN-11 Male</strain>
        <tissue evidence="17">Kidney and liver</tissue>
    </source>
</reference>
<dbReference type="AlphaFoldDB" id="A0A8J6FHY6"/>
<comment type="caution">
    <text evidence="17">The sequence shown here is derived from an EMBL/GenBank/DDBJ whole genome shotgun (WGS) entry which is preliminary data.</text>
</comment>
<dbReference type="SUPFAM" id="SSF52047">
    <property type="entry name" value="RNI-like"/>
    <property type="match status" value="1"/>
</dbReference>
<name>A0A8J6FHY6_ELECQ</name>
<keyword evidence="7" id="KW-0677">Repeat</keyword>
<dbReference type="GO" id="GO:0000082">
    <property type="term" value="P:G1/S transition of mitotic cell cycle"/>
    <property type="evidence" value="ECO:0007669"/>
    <property type="project" value="UniProtKB-ARBA"/>
</dbReference>
<evidence type="ECO:0000256" key="15">
    <source>
        <dbReference type="ARBA" id="ARBA00081589"/>
    </source>
</evidence>
<dbReference type="InterPro" id="IPR032675">
    <property type="entry name" value="LRR_dom_sf"/>
</dbReference>
<dbReference type="SUPFAM" id="SSF81383">
    <property type="entry name" value="F-box domain"/>
    <property type="match status" value="1"/>
</dbReference>
<keyword evidence="11" id="KW-0539">Nucleus</keyword>
<dbReference type="PANTHER" id="PTHR16134">
    <property type="entry name" value="F-BOX/TPR REPEAT PROTEIN POF3"/>
    <property type="match status" value="1"/>
</dbReference>
<evidence type="ECO:0000256" key="8">
    <source>
        <dbReference type="ARBA" id="ARBA00022786"/>
    </source>
</evidence>
<keyword evidence="5" id="KW-0597">Phosphoprotein</keyword>
<evidence type="ECO:0000256" key="3">
    <source>
        <dbReference type="ARBA" id="ARBA00004906"/>
    </source>
</evidence>
<evidence type="ECO:0000256" key="11">
    <source>
        <dbReference type="ARBA" id="ARBA00023242"/>
    </source>
</evidence>
<keyword evidence="4" id="KW-0963">Cytoplasm</keyword>
<dbReference type="GO" id="GO:0000086">
    <property type="term" value="P:G2/M transition of mitotic cell cycle"/>
    <property type="evidence" value="ECO:0007669"/>
    <property type="project" value="TreeGrafter"/>
</dbReference>
<comment type="function">
    <text evidence="12">Substrate recognition component of a SCF (SKP1-CUL1-F-box protein) E3 ubiquitin-protein ligase complex which mediates the ubiquitination and subsequent proteasomal degradation of target proteins involved in cell cycle progression, signal transduction and transcription. Specifically recognizes phosphorylated CDKN1B/p27kip and is involved in regulation of G1/S transition. Degradation of CDKN1B/p27kip also requires CKS1. Recognizes target proteins ORC1, CDT1, RBL2, KMT2A/MLL1, CDK9, RAG2, NBN, FOXO1, UBP43, YTHDF2, and probably MYC, TOB1 and TAL1. Degradation of TAL1 also requires STUB1. Recognizes CDKN1A in association with CCNE1 or CCNE2 and CDK2. Promotes ubiquitination and destruction of CDH1 in a CK1-dependent manner, thereby regulating cell migration. Following phosphorylation in response to DNA damage, mediates 'Lys-63'-linked ubiquitination of NBN, promoting ATM recruitment to DNA damage sites and DNA repair via homologous recombination.</text>
</comment>
<dbReference type="CDD" id="cd22114">
    <property type="entry name" value="F-box_FBXL1"/>
    <property type="match status" value="1"/>
</dbReference>
<evidence type="ECO:0000256" key="5">
    <source>
        <dbReference type="ARBA" id="ARBA00022553"/>
    </source>
</evidence>
<dbReference type="GO" id="GO:0005634">
    <property type="term" value="C:nucleus"/>
    <property type="evidence" value="ECO:0007669"/>
    <property type="project" value="UniProtKB-SubCell"/>
</dbReference>
<dbReference type="InterPro" id="IPR001810">
    <property type="entry name" value="F-box_dom"/>
</dbReference>
<gene>
    <name evidence="17" type="ORF">GDO78_007947</name>
</gene>
<accession>A0A8J6FHY6</accession>
<dbReference type="GO" id="GO:0031146">
    <property type="term" value="P:SCF-dependent proteasomal ubiquitin-dependent protein catabolic process"/>
    <property type="evidence" value="ECO:0007669"/>
    <property type="project" value="TreeGrafter"/>
</dbReference>
<dbReference type="InterPro" id="IPR006553">
    <property type="entry name" value="Leu-rich_rpt_Cys-con_subtyp"/>
</dbReference>
<dbReference type="OrthoDB" id="2095648at2759"/>
<evidence type="ECO:0000313" key="17">
    <source>
        <dbReference type="EMBL" id="KAG9488408.1"/>
    </source>
</evidence>
<dbReference type="Pfam" id="PF12937">
    <property type="entry name" value="F-box-like"/>
    <property type="match status" value="1"/>
</dbReference>
<keyword evidence="6" id="KW-0433">Leucine-rich repeat</keyword>
<evidence type="ECO:0000259" key="16">
    <source>
        <dbReference type="PROSITE" id="PS50181"/>
    </source>
</evidence>
<dbReference type="GO" id="GO:1905168">
    <property type="term" value="P:positive regulation of double-strand break repair via homologous recombination"/>
    <property type="evidence" value="ECO:0007669"/>
    <property type="project" value="UniProtKB-ARBA"/>
</dbReference>
<evidence type="ECO:0000256" key="2">
    <source>
        <dbReference type="ARBA" id="ARBA00004496"/>
    </source>
</evidence>
<proteinExistence type="predicted"/>
<dbReference type="InterPro" id="IPR036047">
    <property type="entry name" value="F-box-like_dom_sf"/>
</dbReference>
<dbReference type="GO" id="GO:0070534">
    <property type="term" value="P:protein K63-linked ubiquitination"/>
    <property type="evidence" value="ECO:0007669"/>
    <property type="project" value="UniProtKB-ARBA"/>
</dbReference>
<dbReference type="SMART" id="SM00256">
    <property type="entry name" value="FBOX"/>
    <property type="match status" value="1"/>
</dbReference>
<comment type="subcellular location">
    <subcellularLocation>
        <location evidence="2">Cytoplasm</location>
    </subcellularLocation>
    <subcellularLocation>
        <location evidence="1">Nucleus</location>
    </subcellularLocation>
</comment>
<dbReference type="PANTHER" id="PTHR16134:SF32">
    <property type="entry name" value="S-PHASE KINASE-ASSOCIATED PROTEIN 2"/>
    <property type="match status" value="1"/>
</dbReference>
<evidence type="ECO:0000256" key="6">
    <source>
        <dbReference type="ARBA" id="ARBA00022614"/>
    </source>
</evidence>
<dbReference type="GO" id="GO:0140767">
    <property type="term" value="F:enzyme-substrate adaptor activity"/>
    <property type="evidence" value="ECO:0007669"/>
    <property type="project" value="UniProtKB-ARBA"/>
</dbReference>
<dbReference type="Proteomes" id="UP000770717">
    <property type="component" value="Unassembled WGS sequence"/>
</dbReference>
<evidence type="ECO:0000313" key="18">
    <source>
        <dbReference type="Proteomes" id="UP000770717"/>
    </source>
</evidence>
<sequence>MRKHLQEIPSSAMNTSGLGSWSWDAKKGSDLLTGMGVTPMEKDPQDTENTPQDQIIEMTPPLKRQKLKEKDDGFFIARRPRALRSSQPGISWHSLPDELLLGIFSYLHLTDLLRASRACKRWNRLACDESLWHGVDLTGKHLANGVIGRLLSLGVVALRCPRSCIGEPLFKQIRPLRLHHADLSNCTVSKDTLQSIISCCHNLHNLSLEGLELSDAIMCAIAQNIDLERLNLGGCSGLSPESLTQMLKSCASLLELNLSWCDFTADHVKSAVENFPRSLTQLNFSGYRQNLEIVDVETLVQRCPDLIYLDLSDSVMLTADCLPAFHQLRLQHLGLSRCYQITPAALLDLGKLLHLKTLGVFGIVTDNSLQLLKESLPHIKINTSYFSTIARPTTGNKKNRDIWGIKCKLPVQDLLQGFCHRVSEPGPGIHSTSGMSYETLQRFRINTPWC</sequence>
<keyword evidence="9" id="KW-0832">Ubl conjugation</keyword>
<dbReference type="Gene3D" id="3.80.10.10">
    <property type="entry name" value="Ribonuclease Inhibitor"/>
    <property type="match status" value="1"/>
</dbReference>
<evidence type="ECO:0000256" key="7">
    <source>
        <dbReference type="ARBA" id="ARBA00022737"/>
    </source>
</evidence>
<dbReference type="FunFam" id="3.80.10.10:FF:000105">
    <property type="entry name" value="S-phase kinase-associated protein 2"/>
    <property type="match status" value="1"/>
</dbReference>
<dbReference type="GO" id="GO:0051726">
    <property type="term" value="P:regulation of cell cycle"/>
    <property type="evidence" value="ECO:0007669"/>
    <property type="project" value="TreeGrafter"/>
</dbReference>
<evidence type="ECO:0000256" key="12">
    <source>
        <dbReference type="ARBA" id="ARBA00056227"/>
    </source>
</evidence>
<feature type="domain" description="F-box" evidence="16">
    <location>
        <begin position="89"/>
        <end position="135"/>
    </location>
</feature>
<comment type="pathway">
    <text evidence="3">Protein modification; protein ubiquitination.</text>
</comment>
<dbReference type="GO" id="GO:0019005">
    <property type="term" value="C:SCF ubiquitin ligase complex"/>
    <property type="evidence" value="ECO:0007669"/>
    <property type="project" value="UniProtKB-ARBA"/>
</dbReference>
<dbReference type="PROSITE" id="PS50181">
    <property type="entry name" value="FBOX"/>
    <property type="match status" value="1"/>
</dbReference>
<keyword evidence="8" id="KW-0833">Ubl conjugation pathway</keyword>
<evidence type="ECO:0000256" key="14">
    <source>
        <dbReference type="ARBA" id="ARBA00077776"/>
    </source>
</evidence>
<evidence type="ECO:0000256" key="1">
    <source>
        <dbReference type="ARBA" id="ARBA00004123"/>
    </source>
</evidence>
<evidence type="ECO:0000256" key="4">
    <source>
        <dbReference type="ARBA" id="ARBA00022490"/>
    </source>
</evidence>
<evidence type="ECO:0000256" key="13">
    <source>
        <dbReference type="ARBA" id="ARBA00071634"/>
    </source>
</evidence>
<dbReference type="SMART" id="SM00367">
    <property type="entry name" value="LRR_CC"/>
    <property type="match status" value="3"/>
</dbReference>
<dbReference type="GO" id="GO:0005829">
    <property type="term" value="C:cytosol"/>
    <property type="evidence" value="ECO:0007669"/>
    <property type="project" value="TreeGrafter"/>
</dbReference>
<evidence type="ECO:0000256" key="9">
    <source>
        <dbReference type="ARBA" id="ARBA00022843"/>
    </source>
</evidence>